<name>A0A9E8A9H1_9VIRU</name>
<evidence type="ECO:0000313" key="4">
    <source>
        <dbReference type="EMBL" id="UYL95433.1"/>
    </source>
</evidence>
<proteinExistence type="predicted"/>
<dbReference type="SUPFAM" id="SSF56672">
    <property type="entry name" value="DNA/RNA polymerases"/>
    <property type="match status" value="1"/>
</dbReference>
<organism evidence="4">
    <name type="scientific">Luoyang Botou tick virus 1</name>
    <dbReference type="NCBI Taxonomy" id="2972051"/>
    <lineage>
        <taxon>Viruses</taxon>
        <taxon>Riboviria</taxon>
        <taxon>Orthornavirae</taxon>
        <taxon>Lenarviricota</taxon>
        <taxon>Miaviricetes</taxon>
        <taxon>Ourlivirales</taxon>
        <taxon>Botourmiaviridae</taxon>
    </lineage>
</organism>
<keyword evidence="3" id="KW-0548">Nucleotidyltransferase</keyword>
<evidence type="ECO:0000256" key="3">
    <source>
        <dbReference type="ARBA" id="ARBA00022695"/>
    </source>
</evidence>
<dbReference type="InterPro" id="IPR043502">
    <property type="entry name" value="DNA/RNA_pol_sf"/>
</dbReference>
<accession>A0A9E8A9H1</accession>
<dbReference type="Pfam" id="PF05919">
    <property type="entry name" value="Mitovir_RNA_pol"/>
    <property type="match status" value="1"/>
</dbReference>
<dbReference type="GO" id="GO:0003968">
    <property type="term" value="F:RNA-directed RNA polymerase activity"/>
    <property type="evidence" value="ECO:0007669"/>
    <property type="project" value="UniProtKB-KW"/>
</dbReference>
<protein>
    <submittedName>
        <fullName evidence="4">RNA-dependent RNA polymerase</fullName>
    </submittedName>
</protein>
<dbReference type="EMBL" id="ON746341">
    <property type="protein sequence ID" value="UYL95433.1"/>
    <property type="molecule type" value="Genomic_RNA"/>
</dbReference>
<evidence type="ECO:0000256" key="1">
    <source>
        <dbReference type="ARBA" id="ARBA00022484"/>
    </source>
</evidence>
<reference evidence="4" key="1">
    <citation type="submission" date="2022-05" db="EMBL/GenBank/DDBJ databases">
        <authorList>
            <person name="Cao W."/>
            <person name="Jia N."/>
            <person name="Lam T.T.-Y."/>
            <person name="Ni X."/>
            <person name="Liu J."/>
        </authorList>
    </citation>
    <scope>NUCLEOTIDE SEQUENCE</scope>
    <source>
        <strain evidence="4">TIGMIC 2</strain>
    </source>
</reference>
<dbReference type="InterPro" id="IPR008686">
    <property type="entry name" value="RNA_pol_mitovir"/>
</dbReference>
<evidence type="ECO:0000256" key="2">
    <source>
        <dbReference type="ARBA" id="ARBA00022679"/>
    </source>
</evidence>
<keyword evidence="2" id="KW-0808">Transferase</keyword>
<keyword evidence="1 4" id="KW-0696">RNA-directed RNA polymerase</keyword>
<sequence length="656" mass="73146">MHMSKCASAASVKEGFKSRSCRAYRHRTIEYLDRAVASWQAIFAKTVDVPGFEGARSCADFAGLVKRFLGRDVSDVPREQLSFQSIKKGLPSSCPCMEDGMLDKLARSISSPPRNLPPGYLDFVRKEITQLFKKGWDASYESFCLTTSPPLSAVFKKDDPVASALRGAPLCSAAGSRSTGGCLGWLGASQEEFLSCVLHGEGSVGELQGKLILVQSAGKPRPLSKFSADSLALKPLHKTIYGFLKRFPWLLVGDPTRERLQKAGFKEGRGSLVSGDYASATDGLSIEVAEVILETLLSSSVFVPPCIKEAAISALRPLLFYGDDDVEVRVSTGQMMGSYLSFPLLCLQNYLAFRWSLRGLGIRRRVPVLINGDDILFQLSDHFDRWESCLGPLGLTVERTKTSVESEWGTINSTLLRWVDGYLSPAWSARFGMFRPAEHPGGLGSSFLSFLSGCDEPDLRFRAGREFFRWHLSELRSSGVSPVSLGFRGLLARRLSKLYSLLELPLSELPRAFKKHDVCYDEDFVTRVDVGAFGPEELFQSSLELGSMKWNRGWRPLDVTREAVRYCLSMTEAKARREDPPDLSFFWCSDQEFSYRARNLRPLRRTVVSSKAFLAPFPPPEEVIVSWSVFRDLTPQMGEFEELPAYRAVEELPPGW</sequence>